<feature type="region of interest" description="Disordered" evidence="1">
    <location>
        <begin position="1175"/>
        <end position="1197"/>
    </location>
</feature>
<dbReference type="Proteomes" id="UP000076502">
    <property type="component" value="Unassembled WGS sequence"/>
</dbReference>
<evidence type="ECO:0000256" key="1">
    <source>
        <dbReference type="SAM" id="MobiDB-lite"/>
    </source>
</evidence>
<feature type="compositionally biased region" description="Basic and acidic residues" evidence="1">
    <location>
        <begin position="332"/>
        <end position="355"/>
    </location>
</feature>
<feature type="region of interest" description="Disordered" evidence="1">
    <location>
        <begin position="1918"/>
        <end position="1970"/>
    </location>
</feature>
<proteinExistence type="predicted"/>
<name>A0A154P9Q6_DUFNO</name>
<feature type="region of interest" description="Disordered" evidence="1">
    <location>
        <begin position="110"/>
        <end position="131"/>
    </location>
</feature>
<evidence type="ECO:0000313" key="2">
    <source>
        <dbReference type="EMBL" id="KZC08625.1"/>
    </source>
</evidence>
<feature type="region of interest" description="Disordered" evidence="1">
    <location>
        <begin position="301"/>
        <end position="360"/>
    </location>
</feature>
<dbReference type="STRING" id="178035.A0A154P9Q6"/>
<feature type="compositionally biased region" description="Acidic residues" evidence="1">
    <location>
        <begin position="116"/>
        <end position="127"/>
    </location>
</feature>
<accession>A0A154P9Q6</accession>
<dbReference type="EMBL" id="KQ434853">
    <property type="protein sequence ID" value="KZC08625.1"/>
    <property type="molecule type" value="Genomic_DNA"/>
</dbReference>
<keyword evidence="3" id="KW-1185">Reference proteome</keyword>
<sequence>MADHRPAPRSGRDIRLSTATMRALNSRRPQPTTSTLYLFPRSFHCLLLLLFVVHSGQARSVHRDEEGPLEPEGGKLSAVKTERDVVIVELTSGTTDGKSAPKQVQGKLLGSQNDGVENEGIEPEEPGNIDGTKISQLKIGELLQEAGQSDAEQLAAAKSPRTDTSASSILQELDIEKETAKKIGDRIEDSKVLNKEDDEASVAKKRRRNDVALVGKPEVPSEGIPSERIEEVKDEGIRRFDVQIDAGVVAPSQEGVVDIGVNDADARTVRKITADATEQSQSAKAFLTGVDHQDGNVHIAEEPKGELPGYFRKSGPLDSDQDKDESSLDEGSNSKDEKELNENREYRYLDDSESKSKRKTSTVYLNAEEKKLPDGEQQSIVEGQIKKLISIRDDVLSDAQKADKLDEAKVLNTKREVGADEVVLTQGNIETGQTNKVKDRTLFYSRQSLRSDSSLRKREDQAVSFQDQIRNRTFLVRVKENSTELLPEILKFTENQLLNRLEQIALSKRSEYSNNSYVDDVKDLGLTDKQLRIIECAEQLVIFLYPLLPESPPDKLPIGLNAFDLFQGKKSKTGRAQNLYQIRYIAPDSIVYNILQNVLESYPNEETLVSYVDPTNATLQSLLTSNQLDILQMAEKLLPQALRQEYSDRMFSCVRRFEYFSCVKYFAWPMIKQYFPALPAFPDYEGWYPFVSWTPQYPILPFPTIPGEIGELPEVVDSDVTRQIRPRPEAVMIQVLQNALNEQPQISISPSFLDQSADSYVALIPQDQLLSINMAEQLIPVRYRPEFVQKTVNCMKEYNYLTCMKYSTWPTVRLFVPNLPDISTLFSDLQLPDLSGIYDLIEKIPNFGPLWPFGGTSIRSDIVPTVVQRIGDILQSSNELETKITETLSKVRDSTPKSPEISPFILTGNAITFTRFTGPQLDILRLAESLIPPIARPGLVTEVIVYLQRSDNFIDCARYVIWPTIARYVSDLPEFPSLEAKKEPINTINIQASPPLSQPAIVSTENMQERIVPDTVNKPIIGVRLEANESRNKEQQNPPLISVTDTSFLPIFTEHPENVILNIVRSVQLQAVNLNLKTTPVSSTKNQQFLDLINEQQLNILNIVDSLLPESIRPEFANKLLACLRLNNFLVCTRDVIWPTLSMYFPWLPGFPNFGPIITPPTNGTSTVSVKRNMTESSSVKDAQPLSETDVKTGQHGDTTVTITDTRFFPIYNELPETVIMNILRAVQLSLPNPPSPSVPARIQELANILTDQQINVLNTVENLLPIASRLDYINKIGPCLKDKTFLECTRDIAWPAIGQAYPWLPRFPNFGAYQNMPRIRFQVLVTEKSKGSNIEAQTSQDNSKDDDVWFQENMGNIENFLLRLPVSPMIQQSYLNTSSPDVSQLSERQENLIKLIERVIPDTAREPYISKMLECLKGYNYATCTRTISWPTLKEYIPSLPDLSVVNESRPQSPDIPSLTLEPVPYPAEGAVDAQLDSRLENQGTPAFTPSVGESIVGSELIEVIRVISDPVLIADNDGAVPGYAGQPPGILIDISKEKVQLPDVDQLRSYTKENLKPEEARNRRRRSVELSKTYYETDETFIDPSKSASTFPNITESDYLQLLIQIRQNARSVSSGGEASLESREYFVDTLNTTVRSSLTADQYELLKIVEDVDRASGKGLAQQVIQCVTGLSAIRCLGIFIWPLIISNLPSLGGGLPSLPSLGILGRSLDTENQVQEFFGMSTSEVESEMLERKDSIEHFLLDWYKTVVEEKFQTNVGFLKIRGYGNGELGISFSGFREGRGAKLKDNKNLPSILTIISDIMEEVLDQRPESEKIKKDKEKKERSIDISREGDIQFLKDSEEYVDIKRSMNDDQIITMFLDKIRSNDSETDGDGGKYFDLEDAYNAFGVLFGPRLHSRLAHKLQNFDHRLRSLEEARSSDTKKEVDIVPLESQKESDESKVPPLKTQVAHDFEKESSRDQEERQRQKRAKNFFKSLIEKHPNKYLKDYVEERLQDIKHNKIVDDEQTKEKKSCLIVKLPRLDDEILSRKMTNTIVHLGRAMKNKMTEMMPGIGLALSFLLQMAVAHARAAASMAGMISNMAMGSAVIGMIRDSFFGANNHPQIKYVYDNHKTGPGISWPTSYGSDYNYHGMA</sequence>
<organism evidence="2 3">
    <name type="scientific">Dufourea novaeangliae</name>
    <name type="common">Sweat bee</name>
    <dbReference type="NCBI Taxonomy" id="178035"/>
    <lineage>
        <taxon>Eukaryota</taxon>
        <taxon>Metazoa</taxon>
        <taxon>Ecdysozoa</taxon>
        <taxon>Arthropoda</taxon>
        <taxon>Hexapoda</taxon>
        <taxon>Insecta</taxon>
        <taxon>Pterygota</taxon>
        <taxon>Neoptera</taxon>
        <taxon>Endopterygota</taxon>
        <taxon>Hymenoptera</taxon>
        <taxon>Apocrita</taxon>
        <taxon>Aculeata</taxon>
        <taxon>Apoidea</taxon>
        <taxon>Anthophila</taxon>
        <taxon>Halictidae</taxon>
        <taxon>Rophitinae</taxon>
        <taxon>Dufourea</taxon>
    </lineage>
</organism>
<feature type="compositionally biased region" description="Basic and acidic residues" evidence="1">
    <location>
        <begin position="1951"/>
        <end position="1967"/>
    </location>
</feature>
<feature type="compositionally biased region" description="Basic and acidic residues" evidence="1">
    <location>
        <begin position="1918"/>
        <end position="1943"/>
    </location>
</feature>
<evidence type="ECO:0000313" key="3">
    <source>
        <dbReference type="Proteomes" id="UP000076502"/>
    </source>
</evidence>
<gene>
    <name evidence="2" type="ORF">WN55_11209</name>
</gene>
<protein>
    <submittedName>
        <fullName evidence="2">Uncharacterized protein</fullName>
    </submittedName>
</protein>
<reference evidence="2 3" key="1">
    <citation type="submission" date="2015-07" db="EMBL/GenBank/DDBJ databases">
        <title>The genome of Dufourea novaeangliae.</title>
        <authorList>
            <person name="Pan H."/>
            <person name="Kapheim K."/>
        </authorList>
    </citation>
    <scope>NUCLEOTIDE SEQUENCE [LARGE SCALE GENOMIC DNA]</scope>
    <source>
        <strain evidence="2">0120121106</strain>
        <tissue evidence="2">Whole body</tissue>
    </source>
</reference>